<accession>A0A345IMF9</accession>
<keyword evidence="1" id="KW-0614">Plasmid</keyword>
<geneLocation type="plasmid" evidence="2">
    <name>pdrdi</name>
</geneLocation>
<reference evidence="1 2" key="1">
    <citation type="submission" date="2018-07" db="EMBL/GenBank/DDBJ databases">
        <title>Complete Genome and Methylome Analysis of Deinococcus wulumuqiensis NEB 479.</title>
        <authorList>
            <person name="Fomenkov A."/>
            <person name="Luyten Y."/>
            <person name="Vincze T."/>
            <person name="Anton B.P."/>
            <person name="Clark T."/>
            <person name="Roberts R.J."/>
            <person name="Morgan R.D."/>
        </authorList>
    </citation>
    <scope>NUCLEOTIDE SEQUENCE [LARGE SCALE GENOMIC DNA]</scope>
    <source>
        <strain evidence="1 2">NEB 479</strain>
        <plasmid evidence="2">Plasmid pdrdi</plasmid>
    </source>
</reference>
<dbReference type="AlphaFoldDB" id="A0A345IMF9"/>
<organism evidence="1 2">
    <name type="scientific">Deinococcus wulumuqiensis</name>
    <dbReference type="NCBI Taxonomy" id="980427"/>
    <lineage>
        <taxon>Bacteria</taxon>
        <taxon>Thermotogati</taxon>
        <taxon>Deinococcota</taxon>
        <taxon>Deinococci</taxon>
        <taxon>Deinococcales</taxon>
        <taxon>Deinococcaceae</taxon>
        <taxon>Deinococcus</taxon>
    </lineage>
</organism>
<evidence type="ECO:0000313" key="1">
    <source>
        <dbReference type="EMBL" id="AXH00882.1"/>
    </source>
</evidence>
<gene>
    <name evidence="1" type="ORF">DVJ83_17355</name>
</gene>
<dbReference type="EMBL" id="CP031163">
    <property type="protein sequence ID" value="AXH00882.1"/>
    <property type="molecule type" value="Genomic_DNA"/>
</dbReference>
<dbReference type="Proteomes" id="UP000253744">
    <property type="component" value="Plasmid pDrdI"/>
</dbReference>
<proteinExistence type="predicted"/>
<evidence type="ECO:0000313" key="2">
    <source>
        <dbReference type="Proteomes" id="UP000253744"/>
    </source>
</evidence>
<protein>
    <submittedName>
        <fullName evidence="1">Uncharacterized protein</fullName>
    </submittedName>
</protein>
<dbReference type="KEGG" id="dwu:DVJ83_17355"/>
<name>A0A345IMF9_9DEIO</name>
<sequence>MQAAQCLHSQLFLPGAFRSGPLFGHRDDGTLHVAYAAPAGYLRWADHDPARPFTLDPGYVLGWTDALRTVHGESIDWVGGWLSFPDTLTADRATEQPLIRQARTDGLIGDDTVLLCIGWNRHEVEVHAYAAFADDMERLLAVEWLSAAAWHEQ</sequence>